<feature type="transmembrane region" description="Helical" evidence="1">
    <location>
        <begin position="76"/>
        <end position="92"/>
    </location>
</feature>
<keyword evidence="1" id="KW-0812">Transmembrane</keyword>
<name>A0A7S3L6X3_9STRA</name>
<sequence length="117" mass="13465">MSPIPEGASAHLKAMWAEIPKQREFIELLKYNQASRGVEGLQARMAERAVTHKTWRQMKGMDRVIFELNHPGNKPFAIGFAITTATMLYMYFSSLGSPAAEKESKYWQRFHAKKDHH</sequence>
<gene>
    <name evidence="2" type="ORF">ACOF00016_LOCUS11267</name>
</gene>
<keyword evidence="1" id="KW-1133">Transmembrane helix</keyword>
<organism evidence="2">
    <name type="scientific">Amphora coffeiformis</name>
    <dbReference type="NCBI Taxonomy" id="265554"/>
    <lineage>
        <taxon>Eukaryota</taxon>
        <taxon>Sar</taxon>
        <taxon>Stramenopiles</taxon>
        <taxon>Ochrophyta</taxon>
        <taxon>Bacillariophyta</taxon>
        <taxon>Bacillariophyceae</taxon>
        <taxon>Bacillariophycidae</taxon>
        <taxon>Thalassiophysales</taxon>
        <taxon>Catenulaceae</taxon>
        <taxon>Amphora</taxon>
    </lineage>
</organism>
<accession>A0A7S3L6X3</accession>
<protein>
    <submittedName>
        <fullName evidence="2">Uncharacterized protein</fullName>
    </submittedName>
</protein>
<proteinExistence type="predicted"/>
<dbReference type="EMBL" id="HBIM01013999">
    <property type="protein sequence ID" value="CAE0414024.1"/>
    <property type="molecule type" value="Transcribed_RNA"/>
</dbReference>
<evidence type="ECO:0000256" key="1">
    <source>
        <dbReference type="SAM" id="Phobius"/>
    </source>
</evidence>
<dbReference type="AlphaFoldDB" id="A0A7S3L6X3"/>
<evidence type="ECO:0000313" key="2">
    <source>
        <dbReference type="EMBL" id="CAE0414024.1"/>
    </source>
</evidence>
<keyword evidence="1" id="KW-0472">Membrane</keyword>
<reference evidence="2" key="1">
    <citation type="submission" date="2021-01" db="EMBL/GenBank/DDBJ databases">
        <authorList>
            <person name="Corre E."/>
            <person name="Pelletier E."/>
            <person name="Niang G."/>
            <person name="Scheremetjew M."/>
            <person name="Finn R."/>
            <person name="Kale V."/>
            <person name="Holt S."/>
            <person name="Cochrane G."/>
            <person name="Meng A."/>
            <person name="Brown T."/>
            <person name="Cohen L."/>
        </authorList>
    </citation>
    <scope>NUCLEOTIDE SEQUENCE</scope>
    <source>
        <strain evidence="2">CCMP127</strain>
    </source>
</reference>